<evidence type="ECO:0000256" key="1">
    <source>
        <dbReference type="ARBA" id="ARBA00004430"/>
    </source>
</evidence>
<dbReference type="Proteomes" id="UP000612055">
    <property type="component" value="Unassembled WGS sequence"/>
</dbReference>
<comment type="caution">
    <text evidence="2">The sequence shown here is derived from an EMBL/GenBank/DDBJ whole genome shotgun (WGS) entry which is preliminary data.</text>
</comment>
<dbReference type="AlphaFoldDB" id="A0A835XXM1"/>
<name>A0A835XXM1_9CHLO</name>
<evidence type="ECO:0000313" key="3">
    <source>
        <dbReference type="Proteomes" id="UP000612055"/>
    </source>
</evidence>
<dbReference type="SUPFAM" id="SSF52047">
    <property type="entry name" value="RNI-like"/>
    <property type="match status" value="1"/>
</dbReference>
<dbReference type="Gene3D" id="3.80.10.10">
    <property type="entry name" value="Ribonuclease Inhibitor"/>
    <property type="match status" value="1"/>
</dbReference>
<comment type="subcellular location">
    <subcellularLocation>
        <location evidence="1">Cytoplasm</location>
        <location evidence="1">Cytoskeleton</location>
        <location evidence="1">Cilium axoneme</location>
    </subcellularLocation>
</comment>
<proteinExistence type="predicted"/>
<dbReference type="InterPro" id="IPR032675">
    <property type="entry name" value="LRR_dom_sf"/>
</dbReference>
<keyword evidence="3" id="KW-1185">Reference proteome</keyword>
<reference evidence="2" key="1">
    <citation type="journal article" date="2020" name="bioRxiv">
        <title>Comparative genomics of Chlamydomonas.</title>
        <authorList>
            <person name="Craig R.J."/>
            <person name="Hasan A.R."/>
            <person name="Ness R.W."/>
            <person name="Keightley P.D."/>
        </authorList>
    </citation>
    <scope>NUCLEOTIDE SEQUENCE</scope>
    <source>
        <strain evidence="2">CCAP 11/70</strain>
    </source>
</reference>
<organism evidence="2 3">
    <name type="scientific">Edaphochlamys debaryana</name>
    <dbReference type="NCBI Taxonomy" id="47281"/>
    <lineage>
        <taxon>Eukaryota</taxon>
        <taxon>Viridiplantae</taxon>
        <taxon>Chlorophyta</taxon>
        <taxon>core chlorophytes</taxon>
        <taxon>Chlorophyceae</taxon>
        <taxon>CS clade</taxon>
        <taxon>Chlamydomonadales</taxon>
        <taxon>Chlamydomonadales incertae sedis</taxon>
        <taxon>Edaphochlamys</taxon>
    </lineage>
</organism>
<dbReference type="GO" id="GO:0005930">
    <property type="term" value="C:axoneme"/>
    <property type="evidence" value="ECO:0007669"/>
    <property type="project" value="UniProtKB-SubCell"/>
</dbReference>
<dbReference type="EMBL" id="JAEHOE010000052">
    <property type="protein sequence ID" value="KAG2491512.1"/>
    <property type="molecule type" value="Genomic_DNA"/>
</dbReference>
<gene>
    <name evidence="2" type="ORF">HYH03_010089</name>
</gene>
<sequence length="519" mass="54309">MDPDAALVLFAGAPPGTCSRITKLELCSTGTADEMSAAALSGILRSVPQLQELDLCPALADSSLARALASVAFSQMRQLTQLSLEDFAWLLCLGDRLAAQITSLNVSSHCLARGAVARDLPGLVSGMTALRSLTLRTAMDDQLTTSNARQLVDAVPPSLEHMELYRLPLGTDLDVTVYCGFSGGLLTSFHVDDAMSDEGVTHAGLSAFLAAVLLPSPKLGPRLGLLHLELPLLVDGAPPPSPDPATGLYGRCDAIKLWKVTCNAEGRPDDVLAAVQRFGQPQLLSHYATGQYGVALQLSTRPAEAASAMPPAQLPPVPRPATVVARAVERMAAAAAADPGFRHSSTAILLRGSSVRPLLAVPTALHVWVAQLAAETAARAPAPAPAQGSRSSRRSRLHSYLPLPITRAVVLYCGGGEAAEARAFAQVAVDAALRLAAPGDEEEAGGGGRGAGEGSTGLLGLEVLPTQLFLLPAMAEVLQSLWADVQGRGSERERLAWLLEAWEGLRGMPETIDLYPHEG</sequence>
<evidence type="ECO:0000313" key="2">
    <source>
        <dbReference type="EMBL" id="KAG2491512.1"/>
    </source>
</evidence>
<protein>
    <submittedName>
        <fullName evidence="2">Uncharacterized protein</fullName>
    </submittedName>
</protein>
<accession>A0A835XXM1</accession>